<name>A0A4Y2H2K3_ARAVE</name>
<dbReference type="EMBL" id="BGPR01001638">
    <property type="protein sequence ID" value="GBM58534.1"/>
    <property type="molecule type" value="Genomic_DNA"/>
</dbReference>
<sequence length="99" mass="11377">MKRLEKLLAEISTNKENKGIVDDELVSEHKLNSKEELDNESNICESTNNLEERNLELKNGVKARMLQTAEAKVVFQWYVDQGLIASGYQHPKYKQQLGN</sequence>
<gene>
    <name evidence="1" type="ORF">AVEN_268608_1</name>
</gene>
<comment type="caution">
    <text evidence="1">The sequence shown here is derived from an EMBL/GenBank/DDBJ whole genome shotgun (WGS) entry which is preliminary data.</text>
</comment>
<organism evidence="1 2">
    <name type="scientific">Araneus ventricosus</name>
    <name type="common">Orbweaver spider</name>
    <name type="synonym">Epeira ventricosa</name>
    <dbReference type="NCBI Taxonomy" id="182803"/>
    <lineage>
        <taxon>Eukaryota</taxon>
        <taxon>Metazoa</taxon>
        <taxon>Ecdysozoa</taxon>
        <taxon>Arthropoda</taxon>
        <taxon>Chelicerata</taxon>
        <taxon>Arachnida</taxon>
        <taxon>Araneae</taxon>
        <taxon>Araneomorphae</taxon>
        <taxon>Entelegynae</taxon>
        <taxon>Araneoidea</taxon>
        <taxon>Araneidae</taxon>
        <taxon>Araneus</taxon>
    </lineage>
</organism>
<accession>A0A4Y2H2K3</accession>
<keyword evidence="2" id="KW-1185">Reference proteome</keyword>
<dbReference type="AlphaFoldDB" id="A0A4Y2H2K3"/>
<evidence type="ECO:0000313" key="2">
    <source>
        <dbReference type="Proteomes" id="UP000499080"/>
    </source>
</evidence>
<proteinExistence type="predicted"/>
<dbReference type="Proteomes" id="UP000499080">
    <property type="component" value="Unassembled WGS sequence"/>
</dbReference>
<reference evidence="1 2" key="1">
    <citation type="journal article" date="2019" name="Sci. Rep.">
        <title>Orb-weaving spider Araneus ventricosus genome elucidates the spidroin gene catalogue.</title>
        <authorList>
            <person name="Kono N."/>
            <person name="Nakamura H."/>
            <person name="Ohtoshi R."/>
            <person name="Moran D.A.P."/>
            <person name="Shinohara A."/>
            <person name="Yoshida Y."/>
            <person name="Fujiwara M."/>
            <person name="Mori M."/>
            <person name="Tomita M."/>
            <person name="Arakawa K."/>
        </authorList>
    </citation>
    <scope>NUCLEOTIDE SEQUENCE [LARGE SCALE GENOMIC DNA]</scope>
</reference>
<protein>
    <submittedName>
        <fullName evidence="1">Uncharacterized protein</fullName>
    </submittedName>
</protein>
<evidence type="ECO:0000313" key="1">
    <source>
        <dbReference type="EMBL" id="GBM58534.1"/>
    </source>
</evidence>